<reference evidence="2" key="1">
    <citation type="journal article" date="2013" name="Nature">
        <title>Draft genome of the wheat A-genome progenitor Triticum urartu.</title>
        <authorList>
            <person name="Ling H.Q."/>
            <person name="Zhao S."/>
            <person name="Liu D."/>
            <person name="Wang J."/>
            <person name="Sun H."/>
            <person name="Zhang C."/>
            <person name="Fan H."/>
            <person name="Li D."/>
            <person name="Dong L."/>
            <person name="Tao Y."/>
            <person name="Gao C."/>
            <person name="Wu H."/>
            <person name="Li Y."/>
            <person name="Cui Y."/>
            <person name="Guo X."/>
            <person name="Zheng S."/>
            <person name="Wang B."/>
            <person name="Yu K."/>
            <person name="Liang Q."/>
            <person name="Yang W."/>
            <person name="Lou X."/>
            <person name="Chen J."/>
            <person name="Feng M."/>
            <person name="Jian J."/>
            <person name="Zhang X."/>
            <person name="Luo G."/>
            <person name="Jiang Y."/>
            <person name="Liu J."/>
            <person name="Wang Z."/>
            <person name="Sha Y."/>
            <person name="Zhang B."/>
            <person name="Wu H."/>
            <person name="Tang D."/>
            <person name="Shen Q."/>
            <person name="Xue P."/>
            <person name="Zou S."/>
            <person name="Wang X."/>
            <person name="Liu X."/>
            <person name="Wang F."/>
            <person name="Yang Y."/>
            <person name="An X."/>
            <person name="Dong Z."/>
            <person name="Zhang K."/>
            <person name="Zhang X."/>
            <person name="Luo M.C."/>
            <person name="Dvorak J."/>
            <person name="Tong Y."/>
            <person name="Wang J."/>
            <person name="Yang H."/>
            <person name="Li Z."/>
            <person name="Wang D."/>
            <person name="Zhang A."/>
            <person name="Wang J."/>
        </authorList>
    </citation>
    <scope>NUCLEOTIDE SEQUENCE</scope>
    <source>
        <strain evidence="2">cv. G1812</strain>
    </source>
</reference>
<evidence type="ECO:0000313" key="1">
    <source>
        <dbReference type="EnsemblPlants" id="TuG1812G0500001908.01.T04"/>
    </source>
</evidence>
<protein>
    <submittedName>
        <fullName evidence="1">Uncharacterized protein</fullName>
    </submittedName>
</protein>
<dbReference type="Proteomes" id="UP000015106">
    <property type="component" value="Chromosome 5"/>
</dbReference>
<name>A0A8R7QDE8_TRIUA</name>
<reference evidence="1" key="3">
    <citation type="submission" date="2022-06" db="UniProtKB">
        <authorList>
            <consortium name="EnsemblPlants"/>
        </authorList>
    </citation>
    <scope>IDENTIFICATION</scope>
</reference>
<proteinExistence type="predicted"/>
<reference evidence="1" key="2">
    <citation type="submission" date="2018-03" db="EMBL/GenBank/DDBJ databases">
        <title>The Triticum urartu genome reveals the dynamic nature of wheat genome evolution.</title>
        <authorList>
            <person name="Ling H."/>
            <person name="Ma B."/>
            <person name="Shi X."/>
            <person name="Liu H."/>
            <person name="Dong L."/>
            <person name="Sun H."/>
            <person name="Cao Y."/>
            <person name="Gao Q."/>
            <person name="Zheng S."/>
            <person name="Li Y."/>
            <person name="Yu Y."/>
            <person name="Du H."/>
            <person name="Qi M."/>
            <person name="Li Y."/>
            <person name="Yu H."/>
            <person name="Cui Y."/>
            <person name="Wang N."/>
            <person name="Chen C."/>
            <person name="Wu H."/>
            <person name="Zhao Y."/>
            <person name="Zhang J."/>
            <person name="Li Y."/>
            <person name="Zhou W."/>
            <person name="Zhang B."/>
            <person name="Hu W."/>
            <person name="Eijk M."/>
            <person name="Tang J."/>
            <person name="Witsenboer H."/>
            <person name="Zhao S."/>
            <person name="Li Z."/>
            <person name="Zhang A."/>
            <person name="Wang D."/>
            <person name="Liang C."/>
        </authorList>
    </citation>
    <scope>NUCLEOTIDE SEQUENCE [LARGE SCALE GENOMIC DNA]</scope>
    <source>
        <strain evidence="1">cv. G1812</strain>
    </source>
</reference>
<dbReference type="AlphaFoldDB" id="A0A8R7QDE8"/>
<accession>A0A8R7QDE8</accession>
<dbReference type="EnsemblPlants" id="TuG1812G0500001908.01.T04">
    <property type="protein sequence ID" value="TuG1812G0500001908.01.T04"/>
    <property type="gene ID" value="TuG1812G0500001908.01"/>
</dbReference>
<organism evidence="1 2">
    <name type="scientific">Triticum urartu</name>
    <name type="common">Red wild einkorn</name>
    <name type="synonym">Crithodium urartu</name>
    <dbReference type="NCBI Taxonomy" id="4572"/>
    <lineage>
        <taxon>Eukaryota</taxon>
        <taxon>Viridiplantae</taxon>
        <taxon>Streptophyta</taxon>
        <taxon>Embryophyta</taxon>
        <taxon>Tracheophyta</taxon>
        <taxon>Spermatophyta</taxon>
        <taxon>Magnoliopsida</taxon>
        <taxon>Liliopsida</taxon>
        <taxon>Poales</taxon>
        <taxon>Poaceae</taxon>
        <taxon>BOP clade</taxon>
        <taxon>Pooideae</taxon>
        <taxon>Triticodae</taxon>
        <taxon>Triticeae</taxon>
        <taxon>Triticinae</taxon>
        <taxon>Triticum</taxon>
    </lineage>
</organism>
<dbReference type="Gramene" id="TuG1812G0500001908.01.T04">
    <property type="protein sequence ID" value="TuG1812G0500001908.01.T04"/>
    <property type="gene ID" value="TuG1812G0500001908.01"/>
</dbReference>
<evidence type="ECO:0000313" key="2">
    <source>
        <dbReference type="Proteomes" id="UP000015106"/>
    </source>
</evidence>
<sequence>MKGTQLLSGTMGVKEYVQSKFDNVEAQIRSTNTVLFSNFWKQQFYCCSSDDRGFFVDSLAVPNFFPVAG</sequence>
<keyword evidence="2" id="KW-1185">Reference proteome</keyword>